<dbReference type="PANTHER" id="PTHR35603:SF2">
    <property type="entry name" value="OUTER MEMBRANE LIPOPROTEIN"/>
    <property type="match status" value="1"/>
</dbReference>
<evidence type="ECO:0000259" key="4">
    <source>
        <dbReference type="Pfam" id="PF05433"/>
    </source>
</evidence>
<name>C5TCL3_ACIDE</name>
<accession>C5TCL3</accession>
<evidence type="ECO:0000256" key="1">
    <source>
        <dbReference type="ARBA" id="ARBA00004370"/>
    </source>
</evidence>
<dbReference type="PANTHER" id="PTHR35603">
    <property type="match status" value="1"/>
</dbReference>
<evidence type="ECO:0000256" key="3">
    <source>
        <dbReference type="SAM" id="MobiDB-lite"/>
    </source>
</evidence>
<sequence length="96" mass="9815">MQHAAPATGVGAVAGGVLGAVVGNQIGKGSGRTAATVLGAVGGGYVGHTVEQRTRTQTVYEVRVRMDDGSVRRFTRSQPVPEGAPVRLEGKGFQLV</sequence>
<evidence type="ECO:0000313" key="5">
    <source>
        <dbReference type="EMBL" id="EER57783.1"/>
    </source>
</evidence>
<dbReference type="PATRIC" id="fig|573060.9.peg.262"/>
<feature type="region of interest" description="Disordered" evidence="3">
    <location>
        <begin position="75"/>
        <end position="96"/>
    </location>
</feature>
<organism evidence="5 6">
    <name type="scientific">Acidovorax delafieldii 2AN</name>
    <dbReference type="NCBI Taxonomy" id="573060"/>
    <lineage>
        <taxon>Bacteria</taxon>
        <taxon>Pseudomonadati</taxon>
        <taxon>Pseudomonadota</taxon>
        <taxon>Betaproteobacteria</taxon>
        <taxon>Burkholderiales</taxon>
        <taxon>Comamonadaceae</taxon>
        <taxon>Acidovorax</taxon>
    </lineage>
</organism>
<feature type="domain" description="Glycine zipper 2TM" evidence="4">
    <location>
        <begin position="10"/>
        <end position="51"/>
    </location>
</feature>
<dbReference type="InterPro" id="IPR051407">
    <property type="entry name" value="Bact_OM_lipoprot/Surf_antigen"/>
</dbReference>
<dbReference type="GO" id="GO:0019867">
    <property type="term" value="C:outer membrane"/>
    <property type="evidence" value="ECO:0007669"/>
    <property type="project" value="InterPro"/>
</dbReference>
<proteinExistence type="predicted"/>
<dbReference type="AlphaFoldDB" id="C5TCL3"/>
<keyword evidence="6" id="KW-1185">Reference proteome</keyword>
<dbReference type="Proteomes" id="UP000003856">
    <property type="component" value="Unassembled WGS sequence"/>
</dbReference>
<dbReference type="EMBL" id="ACQT01000478">
    <property type="protein sequence ID" value="EER57783.1"/>
    <property type="molecule type" value="Genomic_DNA"/>
</dbReference>
<evidence type="ECO:0000256" key="2">
    <source>
        <dbReference type="ARBA" id="ARBA00023136"/>
    </source>
</evidence>
<keyword evidence="2" id="KW-0472">Membrane</keyword>
<protein>
    <submittedName>
        <fullName evidence="5">17 kDa surface antigen</fullName>
    </submittedName>
</protein>
<evidence type="ECO:0000313" key="6">
    <source>
        <dbReference type="Proteomes" id="UP000003856"/>
    </source>
</evidence>
<comment type="subcellular location">
    <subcellularLocation>
        <location evidence="1">Membrane</location>
    </subcellularLocation>
</comment>
<dbReference type="Pfam" id="PF05433">
    <property type="entry name" value="Rick_17kDa_Anti"/>
    <property type="match status" value="1"/>
</dbReference>
<comment type="caution">
    <text evidence="5">The sequence shown here is derived from an EMBL/GenBank/DDBJ whole genome shotgun (WGS) entry which is preliminary data.</text>
</comment>
<dbReference type="InterPro" id="IPR008816">
    <property type="entry name" value="Gly_zipper_2TM_dom"/>
</dbReference>
<reference evidence="5 6" key="1">
    <citation type="submission" date="2009-05" db="EMBL/GenBank/DDBJ databases">
        <title>The draft genome of Acidovorax delafieldii 2AN.</title>
        <authorList>
            <consortium name="US DOE Joint Genome Institute (JGI-PGF)"/>
            <person name="Lucas S."/>
            <person name="Copeland A."/>
            <person name="Lapidus A."/>
            <person name="Glavina del Rio T."/>
            <person name="Tice H."/>
            <person name="Bruce D."/>
            <person name="Goodwin L."/>
            <person name="Pitluck S."/>
            <person name="Larimer F."/>
            <person name="Land M.L."/>
            <person name="Hauser L."/>
            <person name="Shelobolina E.S."/>
            <person name="Picardal F."/>
            <person name="Roden E."/>
            <person name="Emerson D."/>
        </authorList>
    </citation>
    <scope>NUCLEOTIDE SEQUENCE [LARGE SCALE GENOMIC DNA]</scope>
    <source>
        <strain evidence="5 6">2AN</strain>
    </source>
</reference>
<gene>
    <name evidence="5" type="ORF">AcdelDRAFT_4644</name>
</gene>